<feature type="compositionally biased region" description="Basic residues" evidence="6">
    <location>
        <begin position="232"/>
        <end position="244"/>
    </location>
</feature>
<comment type="subcellular location">
    <subcellularLocation>
        <location evidence="4 5">Nucleus</location>
    </subcellularLocation>
</comment>
<keyword evidence="3 4" id="KW-0539">Nucleus</keyword>
<dbReference type="CDD" id="cd00086">
    <property type="entry name" value="homeodomain"/>
    <property type="match status" value="1"/>
</dbReference>
<evidence type="ECO:0000256" key="2">
    <source>
        <dbReference type="ARBA" id="ARBA00023155"/>
    </source>
</evidence>
<sequence length="434" mass="47315">MASVADVHGAPGNSHRSPAMPNPPEMREKKRRRRTRPHEVDILMSTYVQNAFPNEKTRERLAHAVGMTPRAVSVWFQNRRQAEKKRSQRYGGSGVPSVLGGAQRLPVQTFDLAHLHGLRDLHEVVGPLPGAARQGALRRATSSPCISLTTDAAGHAQLGPSAPAPEPVADMDIWQRMESSSAVNSSSDIEDAEADARGLQDEDEEEMTLRRLAQRRARKRDAPDASDARNMMHARRPSAARPLKRQASLSLEFAAARETSPPSSAKPLRRTESMPVRAPLQPVQPPAAPPVAPMARPLHVPRKPTALDSLRLAQDKENAPPRLPRARPLSAFRRVASAGSQVPRECALWPRMPSIPVTRRESSARSDAAPVRVVAPSKAEEHDDSGFFEEESQAHSSPESQSSARSMPVGQITEHDRQAVELLLGLGSIPVGHA</sequence>
<evidence type="ECO:0000256" key="5">
    <source>
        <dbReference type="RuleBase" id="RU000682"/>
    </source>
</evidence>
<dbReference type="SUPFAM" id="SSF46689">
    <property type="entry name" value="Homeodomain-like"/>
    <property type="match status" value="1"/>
</dbReference>
<dbReference type="GO" id="GO:0000981">
    <property type="term" value="F:DNA-binding transcription factor activity, RNA polymerase II-specific"/>
    <property type="evidence" value="ECO:0007669"/>
    <property type="project" value="InterPro"/>
</dbReference>
<protein>
    <recommendedName>
        <fullName evidence="7">Homeobox domain-containing protein</fullName>
    </recommendedName>
</protein>
<keyword evidence="1 4" id="KW-0238">DNA-binding</keyword>
<dbReference type="EMBL" id="CP119951">
    <property type="protein sequence ID" value="WFC93733.1"/>
    <property type="molecule type" value="Genomic_DNA"/>
</dbReference>
<keyword evidence="2 4" id="KW-0371">Homeobox</keyword>
<feature type="region of interest" description="Disordered" evidence="6">
    <location>
        <begin position="1"/>
        <end position="38"/>
    </location>
</feature>
<keyword evidence="9" id="KW-1185">Reference proteome</keyword>
<feature type="domain" description="Homeobox" evidence="7">
    <location>
        <begin position="26"/>
        <end position="86"/>
    </location>
</feature>
<evidence type="ECO:0000256" key="1">
    <source>
        <dbReference type="ARBA" id="ARBA00023125"/>
    </source>
</evidence>
<dbReference type="AlphaFoldDB" id="A0AAF0DPT9"/>
<gene>
    <name evidence="8" type="ORF">MBRA1_000355</name>
</gene>
<feature type="compositionally biased region" description="Low complexity" evidence="6">
    <location>
        <begin position="394"/>
        <end position="406"/>
    </location>
</feature>
<dbReference type="PANTHER" id="PTHR24324">
    <property type="entry name" value="HOMEOBOX PROTEIN HHEX"/>
    <property type="match status" value="1"/>
</dbReference>
<name>A0AAF0DPT9_9BASI</name>
<dbReference type="Proteomes" id="UP001216638">
    <property type="component" value="Chromosome 1"/>
</dbReference>
<dbReference type="GO" id="GO:0005634">
    <property type="term" value="C:nucleus"/>
    <property type="evidence" value="ECO:0007669"/>
    <property type="project" value="UniProtKB-SubCell"/>
</dbReference>
<dbReference type="InterPro" id="IPR017970">
    <property type="entry name" value="Homeobox_CS"/>
</dbReference>
<dbReference type="PANTHER" id="PTHR24324:SF9">
    <property type="entry name" value="HOMEOBOX DOMAIN-CONTAINING PROTEIN"/>
    <property type="match status" value="1"/>
</dbReference>
<feature type="region of interest" description="Disordered" evidence="6">
    <location>
        <begin position="178"/>
        <end position="245"/>
    </location>
</feature>
<reference evidence="8" key="1">
    <citation type="submission" date="2023-03" db="EMBL/GenBank/DDBJ databases">
        <title>Mating type loci evolution in Malassezia.</title>
        <authorList>
            <person name="Coelho M.A."/>
        </authorList>
    </citation>
    <scope>NUCLEOTIDE SEQUENCE</scope>
    <source>
        <strain evidence="8">CBS 14135</strain>
    </source>
</reference>
<dbReference type="GO" id="GO:0000978">
    <property type="term" value="F:RNA polymerase II cis-regulatory region sequence-specific DNA binding"/>
    <property type="evidence" value="ECO:0007669"/>
    <property type="project" value="TreeGrafter"/>
</dbReference>
<dbReference type="PROSITE" id="PS50071">
    <property type="entry name" value="HOMEOBOX_2"/>
    <property type="match status" value="1"/>
</dbReference>
<dbReference type="InterPro" id="IPR001356">
    <property type="entry name" value="HD"/>
</dbReference>
<dbReference type="PROSITE" id="PS00027">
    <property type="entry name" value="HOMEOBOX_1"/>
    <property type="match status" value="1"/>
</dbReference>
<evidence type="ECO:0000313" key="9">
    <source>
        <dbReference type="Proteomes" id="UP001216638"/>
    </source>
</evidence>
<dbReference type="Pfam" id="PF00046">
    <property type="entry name" value="Homeodomain"/>
    <property type="match status" value="1"/>
</dbReference>
<evidence type="ECO:0000313" key="8">
    <source>
        <dbReference type="EMBL" id="WFC93733.1"/>
    </source>
</evidence>
<dbReference type="InterPro" id="IPR009057">
    <property type="entry name" value="Homeodomain-like_sf"/>
</dbReference>
<evidence type="ECO:0000256" key="4">
    <source>
        <dbReference type="PROSITE-ProRule" id="PRU00108"/>
    </source>
</evidence>
<organism evidence="8 9">
    <name type="scientific">Malassezia brasiliensis</name>
    <dbReference type="NCBI Taxonomy" id="1821822"/>
    <lineage>
        <taxon>Eukaryota</taxon>
        <taxon>Fungi</taxon>
        <taxon>Dikarya</taxon>
        <taxon>Basidiomycota</taxon>
        <taxon>Ustilaginomycotina</taxon>
        <taxon>Malasseziomycetes</taxon>
        <taxon>Malasseziales</taxon>
        <taxon>Malasseziaceae</taxon>
        <taxon>Malassezia</taxon>
    </lineage>
</organism>
<dbReference type="InterPro" id="IPR051000">
    <property type="entry name" value="Homeobox_DNA-bind_prot"/>
</dbReference>
<feature type="DNA-binding region" description="Homeobox" evidence="4">
    <location>
        <begin position="28"/>
        <end position="87"/>
    </location>
</feature>
<feature type="compositionally biased region" description="Polar residues" evidence="6">
    <location>
        <begin position="178"/>
        <end position="187"/>
    </location>
</feature>
<feature type="region of interest" description="Disordered" evidence="6">
    <location>
        <begin position="358"/>
        <end position="414"/>
    </location>
</feature>
<dbReference type="SMART" id="SM00389">
    <property type="entry name" value="HOX"/>
    <property type="match status" value="1"/>
</dbReference>
<evidence type="ECO:0000256" key="3">
    <source>
        <dbReference type="ARBA" id="ARBA00023242"/>
    </source>
</evidence>
<evidence type="ECO:0000256" key="6">
    <source>
        <dbReference type="SAM" id="MobiDB-lite"/>
    </source>
</evidence>
<accession>A0AAF0DPT9</accession>
<dbReference type="Gene3D" id="1.10.10.60">
    <property type="entry name" value="Homeodomain-like"/>
    <property type="match status" value="1"/>
</dbReference>
<evidence type="ECO:0000259" key="7">
    <source>
        <dbReference type="PROSITE" id="PS50071"/>
    </source>
</evidence>
<dbReference type="GO" id="GO:0030154">
    <property type="term" value="P:cell differentiation"/>
    <property type="evidence" value="ECO:0007669"/>
    <property type="project" value="TreeGrafter"/>
</dbReference>
<proteinExistence type="predicted"/>